<accession>A0ABS6K3F6</accession>
<evidence type="ECO:0000259" key="1">
    <source>
        <dbReference type="Pfam" id="PF03713"/>
    </source>
</evidence>
<dbReference type="InterPro" id="IPR012347">
    <property type="entry name" value="Ferritin-like"/>
</dbReference>
<dbReference type="Pfam" id="PF03713">
    <property type="entry name" value="DUF305"/>
    <property type="match status" value="1"/>
</dbReference>
<dbReference type="EMBL" id="JAHQCX010000002">
    <property type="protein sequence ID" value="MBU9725041.1"/>
    <property type="molecule type" value="Genomic_DNA"/>
</dbReference>
<dbReference type="PANTHER" id="PTHR36933">
    <property type="entry name" value="SLL0788 PROTEIN"/>
    <property type="match status" value="1"/>
</dbReference>
<organism evidence="2 3">
    <name type="scientific">Diplocloster modestus</name>
    <dbReference type="NCBI Taxonomy" id="2850322"/>
    <lineage>
        <taxon>Bacteria</taxon>
        <taxon>Bacillati</taxon>
        <taxon>Bacillota</taxon>
        <taxon>Clostridia</taxon>
        <taxon>Lachnospirales</taxon>
        <taxon>Lachnospiraceae</taxon>
        <taxon>Diplocloster</taxon>
    </lineage>
</organism>
<proteinExistence type="predicted"/>
<feature type="domain" description="DUF305" evidence="1">
    <location>
        <begin position="41"/>
        <end position="184"/>
    </location>
</feature>
<evidence type="ECO:0000313" key="2">
    <source>
        <dbReference type="EMBL" id="MBU9725041.1"/>
    </source>
</evidence>
<sequence>MNCSYRLSNVTQDYLAEFEYILDEMIRGMTEAPFTCSISYNFIVQMIPHHMAAIEMSHNILKYTTNIQVQDIASNIITSQTKSINNMRNIQYACGEITNSEQDLYQYQCQFGRITQAMFTDMRNACTTNRINCNFMREMIPHHRGAVEMSENALQYPICCGLNPILYSIITSQRRGIMQMQQLLRCLGC</sequence>
<dbReference type="Proteomes" id="UP001314681">
    <property type="component" value="Unassembled WGS sequence"/>
</dbReference>
<reference evidence="2 3" key="1">
    <citation type="submission" date="2021-06" db="EMBL/GenBank/DDBJ databases">
        <title>Description of novel taxa of the family Lachnospiraceae.</title>
        <authorList>
            <person name="Chaplin A.V."/>
            <person name="Sokolova S.R."/>
            <person name="Pikina A.P."/>
            <person name="Korzhanova M."/>
            <person name="Belova V."/>
            <person name="Korostin D."/>
            <person name="Efimov B.A."/>
        </authorList>
    </citation>
    <scope>NUCLEOTIDE SEQUENCE [LARGE SCALE GENOMIC DNA]</scope>
    <source>
        <strain evidence="2 3">ASD4241</strain>
    </source>
</reference>
<dbReference type="PANTHER" id="PTHR36933:SF1">
    <property type="entry name" value="SLL0788 PROTEIN"/>
    <property type="match status" value="1"/>
</dbReference>
<evidence type="ECO:0000313" key="3">
    <source>
        <dbReference type="Proteomes" id="UP001314681"/>
    </source>
</evidence>
<dbReference type="RefSeq" id="WP_158349705.1">
    <property type="nucleotide sequence ID" value="NZ_JAHQCX010000002.1"/>
</dbReference>
<comment type="caution">
    <text evidence="2">The sequence shown here is derived from an EMBL/GenBank/DDBJ whole genome shotgun (WGS) entry which is preliminary data.</text>
</comment>
<dbReference type="Gene3D" id="1.20.1260.10">
    <property type="match status" value="1"/>
</dbReference>
<gene>
    <name evidence="2" type="ORF">KTH90_03340</name>
</gene>
<dbReference type="InterPro" id="IPR005183">
    <property type="entry name" value="DUF305_CopM-like"/>
</dbReference>
<keyword evidence="3" id="KW-1185">Reference proteome</keyword>
<name>A0ABS6K3F6_9FIRM</name>
<protein>
    <submittedName>
        <fullName evidence="2">DUF305 domain-containing protein</fullName>
    </submittedName>
</protein>